<dbReference type="Gene3D" id="3.10.50.40">
    <property type="match status" value="1"/>
</dbReference>
<keyword evidence="6" id="KW-0143">Chaperone</keyword>
<organism evidence="12 13">
    <name type="scientific">Litorivivens lipolytica</name>
    <dbReference type="NCBI Taxonomy" id="1524264"/>
    <lineage>
        <taxon>Bacteria</taxon>
        <taxon>Pseudomonadati</taxon>
        <taxon>Pseudomonadota</taxon>
        <taxon>Gammaproteobacteria</taxon>
        <taxon>Litorivivens</taxon>
    </lineage>
</organism>
<evidence type="ECO:0000256" key="4">
    <source>
        <dbReference type="ARBA" id="ARBA00022490"/>
    </source>
</evidence>
<dbReference type="RefSeq" id="WP_183408543.1">
    <property type="nucleotide sequence ID" value="NZ_JACHWY010000001.1"/>
</dbReference>
<comment type="catalytic activity">
    <reaction evidence="1 9 10">
        <text>[protein]-peptidylproline (omega=180) = [protein]-peptidylproline (omega=0)</text>
        <dbReference type="Rhea" id="RHEA:16237"/>
        <dbReference type="Rhea" id="RHEA-COMP:10747"/>
        <dbReference type="Rhea" id="RHEA-COMP:10748"/>
        <dbReference type="ChEBI" id="CHEBI:83833"/>
        <dbReference type="ChEBI" id="CHEBI:83834"/>
        <dbReference type="EC" id="5.2.1.8"/>
    </reaction>
</comment>
<dbReference type="GO" id="GO:0042026">
    <property type="term" value="P:protein refolding"/>
    <property type="evidence" value="ECO:0007669"/>
    <property type="project" value="UniProtKB-ARBA"/>
</dbReference>
<evidence type="ECO:0000256" key="6">
    <source>
        <dbReference type="ARBA" id="ARBA00023186"/>
    </source>
</evidence>
<evidence type="ECO:0000259" key="11">
    <source>
        <dbReference type="PROSITE" id="PS50059"/>
    </source>
</evidence>
<gene>
    <name evidence="12" type="ORF">FHR99_000053</name>
</gene>
<evidence type="ECO:0000256" key="7">
    <source>
        <dbReference type="ARBA" id="ARBA00023235"/>
    </source>
</evidence>
<feature type="domain" description="PPIase FKBP-type" evidence="11">
    <location>
        <begin position="6"/>
        <end position="83"/>
    </location>
</feature>
<sequence length="154" mass="16653">MKIANNCVVSFHYTLTDEDGQTLDSSEGRDPLAYLHGHNGIIPGLENELTGKEAGDALQVVVQPADGYGEINPQLLQQVPREAFQGVESIEPGMQFQAQGEGGQVQMVVVREVTDEAVLVDGNHPLAGQVLNFDVKIDSVREASEEEISHGHVH</sequence>
<dbReference type="GO" id="GO:0003755">
    <property type="term" value="F:peptidyl-prolyl cis-trans isomerase activity"/>
    <property type="evidence" value="ECO:0007669"/>
    <property type="project" value="UniProtKB-UniRule"/>
</dbReference>
<dbReference type="EC" id="5.2.1.8" evidence="10"/>
<dbReference type="PROSITE" id="PS50059">
    <property type="entry name" value="FKBP_PPIASE"/>
    <property type="match status" value="1"/>
</dbReference>
<dbReference type="PANTHER" id="PTHR47861">
    <property type="entry name" value="FKBP-TYPE PEPTIDYL-PROLYL CIS-TRANS ISOMERASE SLYD"/>
    <property type="match status" value="1"/>
</dbReference>
<dbReference type="AlphaFoldDB" id="A0A7W4W1Q9"/>
<keyword evidence="5 9" id="KW-0697">Rotamase</keyword>
<name>A0A7W4W1Q9_9GAMM</name>
<dbReference type="Pfam" id="PF00254">
    <property type="entry name" value="FKBP_C"/>
    <property type="match status" value="1"/>
</dbReference>
<keyword evidence="7 9" id="KW-0413">Isomerase</keyword>
<keyword evidence="13" id="KW-1185">Reference proteome</keyword>
<proteinExistence type="inferred from homology"/>
<dbReference type="InterPro" id="IPR001179">
    <property type="entry name" value="PPIase_FKBP_dom"/>
</dbReference>
<evidence type="ECO:0000256" key="8">
    <source>
        <dbReference type="ARBA" id="ARBA00037071"/>
    </source>
</evidence>
<evidence type="ECO:0000256" key="2">
    <source>
        <dbReference type="ARBA" id="ARBA00004496"/>
    </source>
</evidence>
<evidence type="ECO:0000313" key="12">
    <source>
        <dbReference type="EMBL" id="MBB3045817.1"/>
    </source>
</evidence>
<dbReference type="EMBL" id="JACHWY010000001">
    <property type="protein sequence ID" value="MBB3045817.1"/>
    <property type="molecule type" value="Genomic_DNA"/>
</dbReference>
<protein>
    <recommendedName>
        <fullName evidence="10">Peptidyl-prolyl cis-trans isomerase</fullName>
        <ecNumber evidence="10">5.2.1.8</ecNumber>
    </recommendedName>
</protein>
<evidence type="ECO:0000256" key="1">
    <source>
        <dbReference type="ARBA" id="ARBA00000971"/>
    </source>
</evidence>
<comment type="function">
    <text evidence="8">Also involved in hydrogenase metallocenter assembly, probably by participating in the nickel insertion step. This function in hydrogenase biosynthesis requires chaperone activity and the presence of the metal-binding domain, but not PPIase activity.</text>
</comment>
<evidence type="ECO:0000313" key="13">
    <source>
        <dbReference type="Proteomes" id="UP000537130"/>
    </source>
</evidence>
<dbReference type="GO" id="GO:0005737">
    <property type="term" value="C:cytoplasm"/>
    <property type="evidence" value="ECO:0007669"/>
    <property type="project" value="UniProtKB-SubCell"/>
</dbReference>
<comment type="subcellular location">
    <subcellularLocation>
        <location evidence="2">Cytoplasm</location>
    </subcellularLocation>
</comment>
<accession>A0A7W4W1Q9</accession>
<keyword evidence="4" id="KW-0963">Cytoplasm</keyword>
<dbReference type="InterPro" id="IPR046357">
    <property type="entry name" value="PPIase_dom_sf"/>
</dbReference>
<dbReference type="PANTHER" id="PTHR47861:SF3">
    <property type="entry name" value="FKBP-TYPE PEPTIDYL-PROLYL CIS-TRANS ISOMERASE SLYD"/>
    <property type="match status" value="1"/>
</dbReference>
<comment type="caution">
    <text evidence="12">The sequence shown here is derived from an EMBL/GenBank/DDBJ whole genome shotgun (WGS) entry which is preliminary data.</text>
</comment>
<reference evidence="12 13" key="1">
    <citation type="submission" date="2020-08" db="EMBL/GenBank/DDBJ databases">
        <title>Genomic Encyclopedia of Type Strains, Phase III (KMG-III): the genomes of soil and plant-associated and newly described type strains.</title>
        <authorList>
            <person name="Whitman W."/>
        </authorList>
    </citation>
    <scope>NUCLEOTIDE SEQUENCE [LARGE SCALE GENOMIC DNA]</scope>
    <source>
        <strain evidence="12 13">CECT 8654</strain>
    </source>
</reference>
<evidence type="ECO:0000256" key="5">
    <source>
        <dbReference type="ARBA" id="ARBA00023110"/>
    </source>
</evidence>
<evidence type="ECO:0000256" key="9">
    <source>
        <dbReference type="PROSITE-ProRule" id="PRU00277"/>
    </source>
</evidence>
<evidence type="ECO:0000256" key="3">
    <source>
        <dbReference type="ARBA" id="ARBA00006577"/>
    </source>
</evidence>
<dbReference type="SUPFAM" id="SSF54534">
    <property type="entry name" value="FKBP-like"/>
    <property type="match status" value="1"/>
</dbReference>
<dbReference type="Proteomes" id="UP000537130">
    <property type="component" value="Unassembled WGS sequence"/>
</dbReference>
<evidence type="ECO:0000256" key="10">
    <source>
        <dbReference type="RuleBase" id="RU003915"/>
    </source>
</evidence>
<comment type="similarity">
    <text evidence="3 10">Belongs to the FKBP-type PPIase family.</text>
</comment>